<dbReference type="SMART" id="SM00382">
    <property type="entry name" value="AAA"/>
    <property type="match status" value="1"/>
</dbReference>
<organism evidence="4 5">
    <name type="scientific">Paenibacillus shunpengii</name>
    <dbReference type="NCBI Taxonomy" id="2054424"/>
    <lineage>
        <taxon>Bacteria</taxon>
        <taxon>Bacillati</taxon>
        <taxon>Bacillota</taxon>
        <taxon>Bacilli</taxon>
        <taxon>Bacillales</taxon>
        <taxon>Paenibacillaceae</taxon>
        <taxon>Paenibacillus</taxon>
    </lineage>
</organism>
<dbReference type="PANTHER" id="PTHR43158:SF5">
    <property type="entry name" value="ABC TRANSPORTER, ATP-BINDING PROTEIN"/>
    <property type="match status" value="1"/>
</dbReference>
<gene>
    <name evidence="4" type="ORF">ACFSVM_08900</name>
</gene>
<dbReference type="GO" id="GO:0005524">
    <property type="term" value="F:ATP binding"/>
    <property type="evidence" value="ECO:0007669"/>
    <property type="project" value="UniProtKB-KW"/>
</dbReference>
<keyword evidence="5" id="KW-1185">Reference proteome</keyword>
<dbReference type="Proteomes" id="UP001597540">
    <property type="component" value="Unassembled WGS sequence"/>
</dbReference>
<dbReference type="Pfam" id="PF00005">
    <property type="entry name" value="ABC_tran"/>
    <property type="match status" value="1"/>
</dbReference>
<evidence type="ECO:0000256" key="1">
    <source>
        <dbReference type="ARBA" id="ARBA00022741"/>
    </source>
</evidence>
<dbReference type="InterPro" id="IPR027417">
    <property type="entry name" value="P-loop_NTPase"/>
</dbReference>
<feature type="domain" description="ABC transporter" evidence="3">
    <location>
        <begin position="2"/>
        <end position="227"/>
    </location>
</feature>
<keyword evidence="2 4" id="KW-0067">ATP-binding</keyword>
<dbReference type="PROSITE" id="PS50893">
    <property type="entry name" value="ABC_TRANSPORTER_2"/>
    <property type="match status" value="1"/>
</dbReference>
<name>A0ABW5SMW6_9BACL</name>
<reference evidence="5" key="1">
    <citation type="journal article" date="2019" name="Int. J. Syst. Evol. Microbiol.">
        <title>The Global Catalogue of Microorganisms (GCM) 10K type strain sequencing project: providing services to taxonomists for standard genome sequencing and annotation.</title>
        <authorList>
            <consortium name="The Broad Institute Genomics Platform"/>
            <consortium name="The Broad Institute Genome Sequencing Center for Infectious Disease"/>
            <person name="Wu L."/>
            <person name="Ma J."/>
        </authorList>
    </citation>
    <scope>NUCLEOTIDE SEQUENCE [LARGE SCALE GENOMIC DNA]</scope>
    <source>
        <strain evidence="5">KCTC 33849</strain>
    </source>
</reference>
<dbReference type="RefSeq" id="WP_379261541.1">
    <property type="nucleotide sequence ID" value="NZ_JBHUMJ010000002.1"/>
</dbReference>
<evidence type="ECO:0000313" key="5">
    <source>
        <dbReference type="Proteomes" id="UP001597540"/>
    </source>
</evidence>
<dbReference type="PANTHER" id="PTHR43158">
    <property type="entry name" value="SKFA PEPTIDE EXPORT ATP-BINDING PROTEIN SKFE"/>
    <property type="match status" value="1"/>
</dbReference>
<evidence type="ECO:0000259" key="3">
    <source>
        <dbReference type="PROSITE" id="PS50893"/>
    </source>
</evidence>
<protein>
    <submittedName>
        <fullName evidence="4">ATP-binding cassette domain-containing protein</fullName>
    </submittedName>
</protein>
<evidence type="ECO:0000256" key="2">
    <source>
        <dbReference type="ARBA" id="ARBA00022840"/>
    </source>
</evidence>
<sequence length="291" mass="33271">MISLSNVSYAYDETPVIKSFSYDEYDPIITGLWGRNGAGKTTLMKLLAGHQKPAEGTIKIMGHQPYNNEKAQKHLCYMQEDHPFSDIWTVSDALRFYRYFNPNWNQNLAEQLLETFRLHQKKKTKKLSTGMKTALQVVIGLASQADVTILDEPTNGLDAGMRKEFYKLMLASYDAYPRLILISTHQIEELQPLLESIVVVHDGKPLMHESMDSVRERGIWLTGEIDKVNELVGSQRVYEENIMGSLKKVMIDAPLSSEWKERAKLSGVTLEKAQLQDYLLNITERVKEGMR</sequence>
<dbReference type="EMBL" id="JBHUMJ010000002">
    <property type="protein sequence ID" value="MFD2700588.1"/>
    <property type="molecule type" value="Genomic_DNA"/>
</dbReference>
<accession>A0ABW5SMW6</accession>
<evidence type="ECO:0000313" key="4">
    <source>
        <dbReference type="EMBL" id="MFD2700588.1"/>
    </source>
</evidence>
<proteinExistence type="predicted"/>
<dbReference type="InterPro" id="IPR003439">
    <property type="entry name" value="ABC_transporter-like_ATP-bd"/>
</dbReference>
<comment type="caution">
    <text evidence="4">The sequence shown here is derived from an EMBL/GenBank/DDBJ whole genome shotgun (WGS) entry which is preliminary data.</text>
</comment>
<dbReference type="InterPro" id="IPR003593">
    <property type="entry name" value="AAA+_ATPase"/>
</dbReference>
<dbReference type="CDD" id="cd03230">
    <property type="entry name" value="ABC_DR_subfamily_A"/>
    <property type="match status" value="1"/>
</dbReference>
<keyword evidence="1" id="KW-0547">Nucleotide-binding</keyword>
<dbReference type="Gene3D" id="3.40.50.300">
    <property type="entry name" value="P-loop containing nucleotide triphosphate hydrolases"/>
    <property type="match status" value="1"/>
</dbReference>
<dbReference type="SUPFAM" id="SSF52540">
    <property type="entry name" value="P-loop containing nucleoside triphosphate hydrolases"/>
    <property type="match status" value="1"/>
</dbReference>